<evidence type="ECO:0000256" key="1">
    <source>
        <dbReference type="SAM" id="MobiDB-lite"/>
    </source>
</evidence>
<dbReference type="Proteomes" id="UP000013968">
    <property type="component" value="Chromosome"/>
</dbReference>
<reference evidence="3 4" key="1">
    <citation type="journal article" date="2013" name="BMC Genomics">
        <title>ContigScape: a Cytoscape plugin facilitating microbial genome gap closing.</title>
        <authorList>
            <person name="Tang B."/>
            <person name="Wang Q."/>
            <person name="Yang M."/>
            <person name="Xie F."/>
            <person name="Zhu Y."/>
            <person name="Zhuo Y."/>
            <person name="Wang S."/>
            <person name="Gao H."/>
            <person name="Ding X."/>
            <person name="Zhang L."/>
            <person name="Zhao G."/>
            <person name="Zheng H."/>
        </authorList>
    </citation>
    <scope>NUCLEOTIDE SEQUENCE [LARGE SCALE GENOMIC DNA]</scope>
    <source>
        <strain evidence="3 4">HCCB10007</strain>
    </source>
</reference>
<feature type="domain" description="NADP-dependent oxidoreductase" evidence="2">
    <location>
        <begin position="3"/>
        <end position="274"/>
    </location>
</feature>
<dbReference type="PATRIC" id="fig|1156913.3.peg.1938"/>
<name>R4SP99_9PSEU</name>
<proteinExistence type="predicted"/>
<evidence type="ECO:0000313" key="4">
    <source>
        <dbReference type="Proteomes" id="UP000013968"/>
    </source>
</evidence>
<dbReference type="KEGG" id="aoi:AORI_1892"/>
<dbReference type="InterPro" id="IPR023210">
    <property type="entry name" value="NADP_OxRdtase_dom"/>
</dbReference>
<dbReference type="InterPro" id="IPR036812">
    <property type="entry name" value="NAD(P)_OxRdtase_dom_sf"/>
</dbReference>
<dbReference type="PANTHER" id="PTHR42686">
    <property type="entry name" value="GH17980P-RELATED"/>
    <property type="match status" value="1"/>
</dbReference>
<protein>
    <submittedName>
        <fullName evidence="3">D-threo-aldose 1-dehydrogenase</fullName>
    </submittedName>
</protein>
<dbReference type="RefSeq" id="WP_016332281.1">
    <property type="nucleotide sequence ID" value="NC_021252.1"/>
</dbReference>
<keyword evidence="4" id="KW-1185">Reference proteome</keyword>
<sequence length="328" mass="35019">MNRMTLGTVHFAKLPPEAAYRVLDAFAEAGGSAVDTASFYGRGYVESVVGSWLRRVGPVVRVRTKLGYFEKPEHHREHVAVREAFERSVARLGGLPGEVLLHEADWACWWDPRSSPGELGAPTAGRPVPAWEALRELAAETGVGIGVSGNNAGLLATSAARLPATRVLVAKQYDLLWRSAEVLLATPGLRVDLGAPFHQGRLFDLAALTKVPGLAAAAARLRTLLREAGVRVEDVAVPFVLAEHRARGVCVGLSSVSEVAALTAAVARVLDPGLLAALRTVGVRHPPMPGPAGTPEYLAPPWRVGPSVAPSSHPDRREEPRTWSPSRI</sequence>
<accession>R4SP99</accession>
<organism evidence="3 4">
    <name type="scientific">Amycolatopsis keratiniphila</name>
    <dbReference type="NCBI Taxonomy" id="129921"/>
    <lineage>
        <taxon>Bacteria</taxon>
        <taxon>Bacillati</taxon>
        <taxon>Actinomycetota</taxon>
        <taxon>Actinomycetes</taxon>
        <taxon>Pseudonocardiales</taxon>
        <taxon>Pseudonocardiaceae</taxon>
        <taxon>Amycolatopsis</taxon>
        <taxon>Amycolatopsis japonica group</taxon>
    </lineage>
</organism>
<dbReference type="Gene3D" id="3.20.20.100">
    <property type="entry name" value="NADP-dependent oxidoreductase domain"/>
    <property type="match status" value="1"/>
</dbReference>
<dbReference type="SUPFAM" id="SSF51430">
    <property type="entry name" value="NAD(P)-linked oxidoreductase"/>
    <property type="match status" value="1"/>
</dbReference>
<dbReference type="PANTHER" id="PTHR42686:SF1">
    <property type="entry name" value="GH17980P-RELATED"/>
    <property type="match status" value="1"/>
</dbReference>
<dbReference type="GO" id="GO:0005829">
    <property type="term" value="C:cytosol"/>
    <property type="evidence" value="ECO:0007669"/>
    <property type="project" value="TreeGrafter"/>
</dbReference>
<feature type="region of interest" description="Disordered" evidence="1">
    <location>
        <begin position="287"/>
        <end position="328"/>
    </location>
</feature>
<dbReference type="GO" id="GO:0016491">
    <property type="term" value="F:oxidoreductase activity"/>
    <property type="evidence" value="ECO:0007669"/>
    <property type="project" value="InterPro"/>
</dbReference>
<dbReference type="Pfam" id="PF00248">
    <property type="entry name" value="Aldo_ket_red"/>
    <property type="match status" value="1"/>
</dbReference>
<evidence type="ECO:0000259" key="2">
    <source>
        <dbReference type="Pfam" id="PF00248"/>
    </source>
</evidence>
<dbReference type="EMBL" id="CP003410">
    <property type="protein sequence ID" value="AGM04480.1"/>
    <property type="molecule type" value="Genomic_DNA"/>
</dbReference>
<dbReference type="InterPro" id="IPR020471">
    <property type="entry name" value="AKR"/>
</dbReference>
<gene>
    <name evidence="3" type="ORF">AORI_1892</name>
</gene>
<dbReference type="AlphaFoldDB" id="R4SP99"/>
<dbReference type="HOGENOM" id="CLU_846328_0_0_11"/>
<evidence type="ECO:0000313" key="3">
    <source>
        <dbReference type="EMBL" id="AGM04480.1"/>
    </source>
</evidence>